<accession>A0ABY5Z906</accession>
<gene>
    <name evidence="1" type="ORF">Drose_04235</name>
</gene>
<proteinExistence type="predicted"/>
<dbReference type="RefSeq" id="WP_260726855.1">
    <property type="nucleotide sequence ID" value="NZ_BAAABS010000070.1"/>
</dbReference>
<dbReference type="Proteomes" id="UP001058271">
    <property type="component" value="Chromosome"/>
</dbReference>
<name>A0ABY5Z906_9ACTN</name>
<evidence type="ECO:0000313" key="2">
    <source>
        <dbReference type="Proteomes" id="UP001058271"/>
    </source>
</evidence>
<reference evidence="1" key="1">
    <citation type="submission" date="2021-04" db="EMBL/GenBank/DDBJ databases">
        <title>Biosynthetic gene clusters of Dactylosporangioum roseum.</title>
        <authorList>
            <person name="Hartkoorn R.C."/>
            <person name="Beaudoing E."/>
            <person name="Hot D."/>
            <person name="Moureu S."/>
        </authorList>
    </citation>
    <scope>NUCLEOTIDE SEQUENCE</scope>
    <source>
        <strain evidence="1">NRRL B-16295</strain>
    </source>
</reference>
<keyword evidence="2" id="KW-1185">Reference proteome</keyword>
<protein>
    <submittedName>
        <fullName evidence="1">Uncharacterized protein</fullName>
    </submittedName>
</protein>
<organism evidence="1 2">
    <name type="scientific">Dactylosporangium roseum</name>
    <dbReference type="NCBI Taxonomy" id="47989"/>
    <lineage>
        <taxon>Bacteria</taxon>
        <taxon>Bacillati</taxon>
        <taxon>Actinomycetota</taxon>
        <taxon>Actinomycetes</taxon>
        <taxon>Micromonosporales</taxon>
        <taxon>Micromonosporaceae</taxon>
        <taxon>Dactylosporangium</taxon>
    </lineage>
</organism>
<dbReference type="EMBL" id="CP073721">
    <property type="protein sequence ID" value="UWZ37498.1"/>
    <property type="molecule type" value="Genomic_DNA"/>
</dbReference>
<evidence type="ECO:0000313" key="1">
    <source>
        <dbReference type="EMBL" id="UWZ37498.1"/>
    </source>
</evidence>
<sequence>MPVGTPIAKGMKPRAAEKMAKAAAVKAHPPGPAAARRPGGAAALFAAGAGKGRIHAAMARPMKPAAPTAVKAAEVPRRSTGGVEAAKVDIRAAFARLQPQPGAWVSLARLRDDLGDRHDRRTVDEALRKLGREPGVVLAPEANQKTLDARSRAAAVIIGDQPKHSIMMQPAAAPAPKARDIMRGAKTLDPGRVSDLAARLRSADSMTEARNALSGLTVVQLRQIATAVGTTVPSGAAKARIVSTIVEQTTGRRLDAAAIARMAARR</sequence>